<dbReference type="GO" id="GO:0004521">
    <property type="term" value="F:RNA endonuclease activity"/>
    <property type="evidence" value="ECO:0007669"/>
    <property type="project" value="InterPro"/>
</dbReference>
<keyword evidence="5" id="KW-0418">Kinase</keyword>
<dbReference type="InterPro" id="IPR045133">
    <property type="entry name" value="IRE1/2-like"/>
</dbReference>
<dbReference type="GO" id="GO:0004674">
    <property type="term" value="F:protein serine/threonine kinase activity"/>
    <property type="evidence" value="ECO:0007669"/>
    <property type="project" value="InterPro"/>
</dbReference>
<feature type="domain" description="KEN" evidence="4">
    <location>
        <begin position="218"/>
        <end position="341"/>
    </location>
</feature>
<protein>
    <submittedName>
        <fullName evidence="5">Serine threonine-protein kinase</fullName>
    </submittedName>
</protein>
<keyword evidence="5" id="KW-0808">Transferase</keyword>
<dbReference type="InterPro" id="IPR010513">
    <property type="entry name" value="KEN_dom"/>
</dbReference>
<dbReference type="GO" id="GO:0051082">
    <property type="term" value="F:unfolded protein binding"/>
    <property type="evidence" value="ECO:0007669"/>
    <property type="project" value="TreeGrafter"/>
</dbReference>
<reference evidence="5 6" key="1">
    <citation type="journal article" date="2013" name="BMC Genomics">
        <title>Genome sequencing and comparative genomics of honey bee microsporidia, Nosema apis reveal novel insights into host-parasite interactions.</title>
        <authorList>
            <person name="Chen Yp."/>
            <person name="Pettis J.S."/>
            <person name="Zhao Y."/>
            <person name="Liu X."/>
            <person name="Tallon L.J."/>
            <person name="Sadzewicz L.D."/>
            <person name="Li R."/>
            <person name="Zheng H."/>
            <person name="Huang S."/>
            <person name="Zhang X."/>
            <person name="Hamilton M.C."/>
            <person name="Pernal S.F."/>
            <person name="Melathopoulos A.P."/>
            <person name="Yan X."/>
            <person name="Evans J.D."/>
        </authorList>
    </citation>
    <scope>NUCLEOTIDE SEQUENCE [LARGE SCALE GENOMIC DNA]</scope>
    <source>
        <strain evidence="5 6">BRL 01</strain>
    </source>
</reference>
<dbReference type="GO" id="GO:0005524">
    <property type="term" value="F:ATP binding"/>
    <property type="evidence" value="ECO:0007669"/>
    <property type="project" value="UniProtKB-KW"/>
</dbReference>
<evidence type="ECO:0000256" key="1">
    <source>
        <dbReference type="ARBA" id="ARBA00022729"/>
    </source>
</evidence>
<proteinExistence type="predicted"/>
<dbReference type="PANTHER" id="PTHR13954">
    <property type="entry name" value="IRE1-RELATED"/>
    <property type="match status" value="1"/>
</dbReference>
<keyword evidence="6" id="KW-1185">Reference proteome</keyword>
<name>T0L778_9MICR</name>
<accession>T0L778</accession>
<dbReference type="AlphaFoldDB" id="T0L778"/>
<dbReference type="OrthoDB" id="63989at2759"/>
<evidence type="ECO:0000256" key="3">
    <source>
        <dbReference type="ARBA" id="ARBA00022840"/>
    </source>
</evidence>
<dbReference type="GO" id="GO:0006397">
    <property type="term" value="P:mRNA processing"/>
    <property type="evidence" value="ECO:0007669"/>
    <property type="project" value="InterPro"/>
</dbReference>
<dbReference type="GO" id="GO:0036498">
    <property type="term" value="P:IRE1-mediated unfolded protein response"/>
    <property type="evidence" value="ECO:0007669"/>
    <property type="project" value="TreeGrafter"/>
</dbReference>
<keyword evidence="1" id="KW-0732">Signal</keyword>
<dbReference type="VEuPathDB" id="MicrosporidiaDB:NAPIS_ORF02051"/>
<dbReference type="PROSITE" id="PS51392">
    <property type="entry name" value="KEN"/>
    <property type="match status" value="1"/>
</dbReference>
<dbReference type="HOGENOM" id="CLU_803049_0_0_1"/>
<dbReference type="PANTHER" id="PTHR13954:SF6">
    <property type="entry name" value="NON-SPECIFIC SERINE_THREONINE PROTEIN KINASE"/>
    <property type="match status" value="1"/>
</dbReference>
<evidence type="ECO:0000313" key="5">
    <source>
        <dbReference type="EMBL" id="EQB60379.1"/>
    </source>
</evidence>
<dbReference type="InterPro" id="IPR038357">
    <property type="entry name" value="KEN_sf"/>
</dbReference>
<keyword evidence="2" id="KW-0547">Nucleotide-binding</keyword>
<keyword evidence="3" id="KW-0067">ATP-binding</keyword>
<sequence length="341" mass="40809">MPVLIKKYKESNIKEIDIITKLDLIGIPKILYFDSKFYRTFSIFEYSDRVTYLTKNELKQYTDLILFLIEQKIYFKNFNPINIRRKNNQIKLVNLFDNDWFGWYPNNLDCSIQIKMVMSVGIIIHYFLTGYHPFDINKSPMNFIFLKNKNLIQNIKVENILKLKKYTNADTLVLDENMTTQKYLIRLSDPLRHDLIYHTIKQRTTIKKLSKHPYFWSHERIFLFLANYSDVLEGSISACKKLERNKSRIFDSSWNTPLDTLIKDELSIFRNYNYNNAKDLVRVIRNSGRHYNQIPEVLKEFYGQFPVGFVNYWTKLFPGLLIVCYNCGESLKDNELLSDYY</sequence>
<dbReference type="EMBL" id="KE647293">
    <property type="protein sequence ID" value="EQB60379.1"/>
    <property type="molecule type" value="Genomic_DNA"/>
</dbReference>
<evidence type="ECO:0000313" key="6">
    <source>
        <dbReference type="Proteomes" id="UP000053780"/>
    </source>
</evidence>
<evidence type="ECO:0000259" key="4">
    <source>
        <dbReference type="PROSITE" id="PS51392"/>
    </source>
</evidence>
<dbReference type="Pfam" id="PF06479">
    <property type="entry name" value="Ribonuc_2-5A"/>
    <property type="match status" value="1"/>
</dbReference>
<evidence type="ECO:0000256" key="2">
    <source>
        <dbReference type="ARBA" id="ARBA00022741"/>
    </source>
</evidence>
<dbReference type="GO" id="GO:1990604">
    <property type="term" value="C:IRE1-TRAF2-ASK1 complex"/>
    <property type="evidence" value="ECO:0007669"/>
    <property type="project" value="TreeGrafter"/>
</dbReference>
<dbReference type="Gene3D" id="1.20.1440.180">
    <property type="entry name" value="KEN domain"/>
    <property type="match status" value="1"/>
</dbReference>
<organism evidence="5 6">
    <name type="scientific">Vairimorpha apis BRL 01</name>
    <dbReference type="NCBI Taxonomy" id="1037528"/>
    <lineage>
        <taxon>Eukaryota</taxon>
        <taxon>Fungi</taxon>
        <taxon>Fungi incertae sedis</taxon>
        <taxon>Microsporidia</taxon>
        <taxon>Nosematidae</taxon>
        <taxon>Vairimorpha</taxon>
    </lineage>
</organism>
<gene>
    <name evidence="5" type="ORF">NAPIS_ORF02051</name>
</gene>
<dbReference type="GO" id="GO:0070059">
    <property type="term" value="P:intrinsic apoptotic signaling pathway in response to endoplasmic reticulum stress"/>
    <property type="evidence" value="ECO:0007669"/>
    <property type="project" value="TreeGrafter"/>
</dbReference>
<dbReference type="Proteomes" id="UP000053780">
    <property type="component" value="Unassembled WGS sequence"/>
</dbReference>